<evidence type="ECO:0000313" key="1">
    <source>
        <dbReference type="EMBL" id="KAK4216063.1"/>
    </source>
</evidence>
<keyword evidence="2" id="KW-1185">Reference proteome</keyword>
<proteinExistence type="predicted"/>
<evidence type="ECO:0000313" key="2">
    <source>
        <dbReference type="Proteomes" id="UP001301769"/>
    </source>
</evidence>
<accession>A0AAN6YB62</accession>
<dbReference type="InterPro" id="IPR011990">
    <property type="entry name" value="TPR-like_helical_dom_sf"/>
</dbReference>
<gene>
    <name evidence="1" type="ORF">QBC37DRAFT_102865</name>
</gene>
<comment type="caution">
    <text evidence="1">The sequence shown here is derived from an EMBL/GenBank/DDBJ whole genome shotgun (WGS) entry which is preliminary data.</text>
</comment>
<organism evidence="1 2">
    <name type="scientific">Rhypophila decipiens</name>
    <dbReference type="NCBI Taxonomy" id="261697"/>
    <lineage>
        <taxon>Eukaryota</taxon>
        <taxon>Fungi</taxon>
        <taxon>Dikarya</taxon>
        <taxon>Ascomycota</taxon>
        <taxon>Pezizomycotina</taxon>
        <taxon>Sordariomycetes</taxon>
        <taxon>Sordariomycetidae</taxon>
        <taxon>Sordariales</taxon>
        <taxon>Naviculisporaceae</taxon>
        <taxon>Rhypophila</taxon>
    </lineage>
</organism>
<dbReference type="AlphaFoldDB" id="A0AAN6YB62"/>
<reference evidence="1" key="2">
    <citation type="submission" date="2023-05" db="EMBL/GenBank/DDBJ databases">
        <authorList>
            <consortium name="Lawrence Berkeley National Laboratory"/>
            <person name="Steindorff A."/>
            <person name="Hensen N."/>
            <person name="Bonometti L."/>
            <person name="Westerberg I."/>
            <person name="Brannstrom I.O."/>
            <person name="Guillou S."/>
            <person name="Cros-Aarteil S."/>
            <person name="Calhoun S."/>
            <person name="Haridas S."/>
            <person name="Kuo A."/>
            <person name="Mondo S."/>
            <person name="Pangilinan J."/>
            <person name="Riley R."/>
            <person name="Labutti K."/>
            <person name="Andreopoulos B."/>
            <person name="Lipzen A."/>
            <person name="Chen C."/>
            <person name="Yanf M."/>
            <person name="Daum C."/>
            <person name="Ng V."/>
            <person name="Clum A."/>
            <person name="Ohm R."/>
            <person name="Martin F."/>
            <person name="Silar P."/>
            <person name="Natvig D."/>
            <person name="Lalanne C."/>
            <person name="Gautier V."/>
            <person name="Ament-Velasquez S.L."/>
            <person name="Kruys A."/>
            <person name="Hutchinson M.I."/>
            <person name="Powell A.J."/>
            <person name="Barry K."/>
            <person name="Miller A.N."/>
            <person name="Grigoriev I.V."/>
            <person name="Debuchy R."/>
            <person name="Gladieux P."/>
            <person name="Thoren M.H."/>
            <person name="Johannesson H."/>
        </authorList>
    </citation>
    <scope>NUCLEOTIDE SEQUENCE</scope>
    <source>
        <strain evidence="1">PSN293</strain>
    </source>
</reference>
<reference evidence="1" key="1">
    <citation type="journal article" date="2023" name="Mol. Phylogenet. Evol.">
        <title>Genome-scale phylogeny and comparative genomics of the fungal order Sordariales.</title>
        <authorList>
            <person name="Hensen N."/>
            <person name="Bonometti L."/>
            <person name="Westerberg I."/>
            <person name="Brannstrom I.O."/>
            <person name="Guillou S."/>
            <person name="Cros-Aarteil S."/>
            <person name="Calhoun S."/>
            <person name="Haridas S."/>
            <person name="Kuo A."/>
            <person name="Mondo S."/>
            <person name="Pangilinan J."/>
            <person name="Riley R."/>
            <person name="LaButti K."/>
            <person name="Andreopoulos B."/>
            <person name="Lipzen A."/>
            <person name="Chen C."/>
            <person name="Yan M."/>
            <person name="Daum C."/>
            <person name="Ng V."/>
            <person name="Clum A."/>
            <person name="Steindorff A."/>
            <person name="Ohm R.A."/>
            <person name="Martin F."/>
            <person name="Silar P."/>
            <person name="Natvig D.O."/>
            <person name="Lalanne C."/>
            <person name="Gautier V."/>
            <person name="Ament-Velasquez S.L."/>
            <person name="Kruys A."/>
            <person name="Hutchinson M.I."/>
            <person name="Powell A.J."/>
            <person name="Barry K."/>
            <person name="Miller A.N."/>
            <person name="Grigoriev I.V."/>
            <person name="Debuchy R."/>
            <person name="Gladieux P."/>
            <person name="Hiltunen Thoren M."/>
            <person name="Johannesson H."/>
        </authorList>
    </citation>
    <scope>NUCLEOTIDE SEQUENCE</scope>
    <source>
        <strain evidence="1">PSN293</strain>
    </source>
</reference>
<dbReference type="EMBL" id="MU858072">
    <property type="protein sequence ID" value="KAK4216063.1"/>
    <property type="molecule type" value="Genomic_DNA"/>
</dbReference>
<dbReference type="Gene3D" id="1.25.40.10">
    <property type="entry name" value="Tetratricopeptide repeat domain"/>
    <property type="match status" value="1"/>
</dbReference>
<sequence length="370" mass="41057">MSLIQSTAALPKGQIVRWIVPAAVYCLCSTTPGFRIPGLWARQINPPQVRHRQYAAKPPKWRKPPEGLLFSQEDVPPLELWEAGVASFKPEGLTPEACRDAATQYCSIAINTLSNWKGRLERDYGIDNYTLHCMGVILTHFPEVKFGRLGWHMFKTASDLNYDPSTVSMMDFLSTLKSRGPESERQLKLITPRFEKILRSGDPEALTVQGKILLMRIKRQEALGFFDRAIRAAALKEQSTGTPTAGSVTATVSAPADRAPRWPSEAGCYMTRAAILMELGRIEEAKEALKVAALELDIPAAYHLLSLAMPEGSQEQEEYLLKAAVSGITQAFPHLARLEATKAIALDPGDPRRKDHHIMASQWDILANSQ</sequence>
<dbReference type="SUPFAM" id="SSF48452">
    <property type="entry name" value="TPR-like"/>
    <property type="match status" value="1"/>
</dbReference>
<dbReference type="Proteomes" id="UP001301769">
    <property type="component" value="Unassembled WGS sequence"/>
</dbReference>
<protein>
    <submittedName>
        <fullName evidence="1">Uncharacterized protein</fullName>
    </submittedName>
</protein>
<name>A0AAN6YB62_9PEZI</name>